<reference evidence="3 4" key="1">
    <citation type="submission" date="2017-08" db="EMBL/GenBank/DDBJ databases">
        <authorList>
            <person name="de Groot N.N."/>
        </authorList>
    </citation>
    <scope>NUCLEOTIDE SEQUENCE [LARGE SCALE GENOMIC DNA]</scope>
    <source>
        <strain evidence="3 4">JA575</strain>
    </source>
</reference>
<proteinExistence type="predicted"/>
<evidence type="ECO:0000313" key="2">
    <source>
        <dbReference type="EMBL" id="RED36221.1"/>
    </source>
</evidence>
<name>A0A336JXM4_9BRAD</name>
<dbReference type="Proteomes" id="UP000256343">
    <property type="component" value="Unassembled WGS sequence"/>
</dbReference>
<evidence type="ECO:0000313" key="4">
    <source>
        <dbReference type="Proteomes" id="UP000252631"/>
    </source>
</evidence>
<keyword evidence="5" id="KW-1185">Reference proteome</keyword>
<dbReference type="EMBL" id="UFQQ01000008">
    <property type="protein sequence ID" value="SSW90781.1"/>
    <property type="molecule type" value="Genomic_DNA"/>
</dbReference>
<reference evidence="2 5" key="2">
    <citation type="submission" date="2018-07" db="EMBL/GenBank/DDBJ databases">
        <title>Genomic Encyclopedia of Archaeal and Bacterial Type Strains, Phase II (KMG-II): from individual species to whole genera.</title>
        <authorList>
            <person name="Goeker M."/>
        </authorList>
    </citation>
    <scope>NUCLEOTIDE SEQUENCE [LARGE SCALE GENOMIC DNA]</scope>
    <source>
        <strain evidence="2 5">JA575</strain>
    </source>
</reference>
<evidence type="ECO:0000256" key="1">
    <source>
        <dbReference type="SAM" id="MobiDB-lite"/>
    </source>
</evidence>
<dbReference type="AlphaFoldDB" id="A0A336JXM4"/>
<feature type="region of interest" description="Disordered" evidence="1">
    <location>
        <begin position="55"/>
        <end position="75"/>
    </location>
</feature>
<accession>A0A336JXM4</accession>
<protein>
    <submittedName>
        <fullName evidence="3">Uncharacterized protein</fullName>
    </submittedName>
</protein>
<gene>
    <name evidence="2" type="ORF">BJ125_108156</name>
    <name evidence="3" type="ORF">SAMN05892882_108156</name>
</gene>
<dbReference type="EMBL" id="QRDT01000008">
    <property type="protein sequence ID" value="RED36221.1"/>
    <property type="molecule type" value="Genomic_DNA"/>
</dbReference>
<evidence type="ECO:0000313" key="3">
    <source>
        <dbReference type="EMBL" id="SSW90781.1"/>
    </source>
</evidence>
<evidence type="ECO:0000313" key="5">
    <source>
        <dbReference type="Proteomes" id="UP000256343"/>
    </source>
</evidence>
<feature type="region of interest" description="Disordered" evidence="1">
    <location>
        <begin position="1"/>
        <end position="43"/>
    </location>
</feature>
<sequence>MQRRIDCAPPAEATRGGPELRSVARRRGNPTPPRRAAGDGRPSFLILDPIAGLRRPASASVAAEPVAGARAAGIH</sequence>
<organism evidence="3 4">
    <name type="scientific">Rhodopseudomonas pentothenatexigens</name>
    <dbReference type="NCBI Taxonomy" id="999699"/>
    <lineage>
        <taxon>Bacteria</taxon>
        <taxon>Pseudomonadati</taxon>
        <taxon>Pseudomonadota</taxon>
        <taxon>Alphaproteobacteria</taxon>
        <taxon>Hyphomicrobiales</taxon>
        <taxon>Nitrobacteraceae</taxon>
        <taxon>Rhodopseudomonas</taxon>
    </lineage>
</organism>
<dbReference type="Proteomes" id="UP000252631">
    <property type="component" value="Unassembled WGS sequence"/>
</dbReference>